<evidence type="ECO:0000256" key="1">
    <source>
        <dbReference type="SAM" id="SignalP"/>
    </source>
</evidence>
<feature type="chain" id="PRO_5047211084" evidence="1">
    <location>
        <begin position="26"/>
        <end position="133"/>
    </location>
</feature>
<dbReference type="EMBL" id="JAERTY010000012">
    <property type="protein sequence ID" value="MBL1410974.1"/>
    <property type="molecule type" value="Genomic_DNA"/>
</dbReference>
<feature type="signal peptide" evidence="1">
    <location>
        <begin position="1"/>
        <end position="25"/>
    </location>
</feature>
<proteinExistence type="predicted"/>
<keyword evidence="3" id="KW-1185">Reference proteome</keyword>
<organism evidence="2 3">
    <name type="scientific">Sphingobacterium faecale</name>
    <dbReference type="NCBI Taxonomy" id="2803775"/>
    <lineage>
        <taxon>Bacteria</taxon>
        <taxon>Pseudomonadati</taxon>
        <taxon>Bacteroidota</taxon>
        <taxon>Sphingobacteriia</taxon>
        <taxon>Sphingobacteriales</taxon>
        <taxon>Sphingobacteriaceae</taxon>
        <taxon>Sphingobacterium</taxon>
    </lineage>
</organism>
<keyword evidence="1" id="KW-0732">Signal</keyword>
<comment type="caution">
    <text evidence="2">The sequence shown here is derived from an EMBL/GenBank/DDBJ whole genome shotgun (WGS) entry which is preliminary data.</text>
</comment>
<dbReference type="RefSeq" id="WP_202104684.1">
    <property type="nucleotide sequence ID" value="NZ_JAERTY010000012.1"/>
</dbReference>
<protein>
    <submittedName>
        <fullName evidence="2">Uncharacterized protein</fullName>
    </submittedName>
</protein>
<evidence type="ECO:0000313" key="3">
    <source>
        <dbReference type="Proteomes" id="UP000625283"/>
    </source>
</evidence>
<evidence type="ECO:0000313" key="2">
    <source>
        <dbReference type="EMBL" id="MBL1410974.1"/>
    </source>
</evidence>
<name>A0ABS1R8C5_9SPHI</name>
<reference evidence="2 3" key="1">
    <citation type="submission" date="2021-01" db="EMBL/GenBank/DDBJ databases">
        <title>C459-1 draft genome sequence.</title>
        <authorList>
            <person name="Zhang X.-F."/>
        </authorList>
    </citation>
    <scope>NUCLEOTIDE SEQUENCE [LARGE SCALE GENOMIC DNA]</scope>
    <source>
        <strain evidence="3">C459-1</strain>
    </source>
</reference>
<dbReference type="Proteomes" id="UP000625283">
    <property type="component" value="Unassembled WGS sequence"/>
</dbReference>
<gene>
    <name evidence="2" type="ORF">JKG61_19605</name>
</gene>
<accession>A0ABS1R8C5</accession>
<sequence>MLINIKNYAMALAALAIAATTLASAGISKYLKADKALAGPVWYEVEVIDSNSDQTPSNLKITGIATAPPQEDSGNFCGTQNQLDSCMVRLNTDNLLNQSEVIGLTITEAFTLKNAPVSPESLGDGYARSIEEQ</sequence>